<dbReference type="InterPro" id="IPR010982">
    <property type="entry name" value="Lambda_DNA-bd_dom_sf"/>
</dbReference>
<sequence>MSTLDNKVSLEPNRVPLGRRISEILAEKGGAFSIRAFADRIGMNRETLRIMVNGARRIAPSDLEIIAEGLGLSVERIKQTDTVRKEHQLHALLQGKTQTKMMLIQASEIADELLHLSIGATERGFGLNNVGRVQYLQQKYEEAHQTWLHAHELAKNIYEQYSDSHLLHLVTANLMLTYIIRKDFSNIEGMLEVADSVFAEQPRAIGLVHYTRMKMFEARGNLELAKKHAYLSLEHYQLAFDQEQTGIALVNCAHFEYVLKRYQEAAKLLPQAIGLLQHYKYYRIFAVNEYAKTLIKLRAHETANKMVEEHLESSKEYPDLYGKLLIAYSFSKDDPKYAHSVTNNTTFSLEVRFLACKYLMRYYSSIDDADSLMKYYKMGRMFSEIDSDFFD</sequence>
<evidence type="ECO:0000313" key="3">
    <source>
        <dbReference type="Proteomes" id="UP000195437"/>
    </source>
</evidence>
<dbReference type="SUPFAM" id="SSF47413">
    <property type="entry name" value="lambda repressor-like DNA-binding domains"/>
    <property type="match status" value="1"/>
</dbReference>
<dbReference type="Proteomes" id="UP000195437">
    <property type="component" value="Chromosome"/>
</dbReference>
<evidence type="ECO:0000259" key="1">
    <source>
        <dbReference type="PROSITE" id="PS50943"/>
    </source>
</evidence>
<protein>
    <recommendedName>
        <fullName evidence="1">HTH cro/C1-type domain-containing protein</fullName>
    </recommendedName>
</protein>
<evidence type="ECO:0000313" key="2">
    <source>
        <dbReference type="EMBL" id="ARU61897.1"/>
    </source>
</evidence>
<name>A0A1Y0IN27_9BACL</name>
<dbReference type="RefSeq" id="WP_087457266.1">
    <property type="nucleotide sequence ID" value="NZ_CP021434.1"/>
</dbReference>
<gene>
    <name evidence="2" type="ORF">CBW65_13285</name>
</gene>
<dbReference type="InterPro" id="IPR011990">
    <property type="entry name" value="TPR-like_helical_dom_sf"/>
</dbReference>
<reference evidence="3" key="1">
    <citation type="submission" date="2017-05" db="EMBL/GenBank/DDBJ databases">
        <authorList>
            <person name="Sung H."/>
        </authorList>
    </citation>
    <scope>NUCLEOTIDE SEQUENCE [LARGE SCALE GENOMIC DNA]</scope>
    <source>
        <strain evidence="3">AR23208</strain>
    </source>
</reference>
<dbReference type="Gene3D" id="1.10.260.40">
    <property type="entry name" value="lambda repressor-like DNA-binding domains"/>
    <property type="match status" value="1"/>
</dbReference>
<dbReference type="SUPFAM" id="SSF48452">
    <property type="entry name" value="TPR-like"/>
    <property type="match status" value="1"/>
</dbReference>
<dbReference type="OrthoDB" id="2379871at2"/>
<dbReference type="InterPro" id="IPR001387">
    <property type="entry name" value="Cro/C1-type_HTH"/>
</dbReference>
<dbReference type="CDD" id="cd00093">
    <property type="entry name" value="HTH_XRE"/>
    <property type="match status" value="1"/>
</dbReference>
<dbReference type="PROSITE" id="PS50943">
    <property type="entry name" value="HTH_CROC1"/>
    <property type="match status" value="1"/>
</dbReference>
<dbReference type="EMBL" id="CP021434">
    <property type="protein sequence ID" value="ARU61897.1"/>
    <property type="molecule type" value="Genomic_DNA"/>
</dbReference>
<accession>A0A1Y0IN27</accession>
<dbReference type="KEGG" id="tum:CBW65_13285"/>
<dbReference type="AlphaFoldDB" id="A0A1Y0IN27"/>
<dbReference type="Gene3D" id="1.25.40.10">
    <property type="entry name" value="Tetratricopeptide repeat domain"/>
    <property type="match status" value="1"/>
</dbReference>
<feature type="domain" description="HTH cro/C1-type" evidence="1">
    <location>
        <begin position="33"/>
        <end position="77"/>
    </location>
</feature>
<organism evidence="2 3">
    <name type="scientific">Tumebacillus avium</name>
    <dbReference type="NCBI Taxonomy" id="1903704"/>
    <lineage>
        <taxon>Bacteria</taxon>
        <taxon>Bacillati</taxon>
        <taxon>Bacillota</taxon>
        <taxon>Bacilli</taxon>
        <taxon>Bacillales</taxon>
        <taxon>Alicyclobacillaceae</taxon>
        <taxon>Tumebacillus</taxon>
    </lineage>
</organism>
<proteinExistence type="predicted"/>
<dbReference type="SMART" id="SM00530">
    <property type="entry name" value="HTH_XRE"/>
    <property type="match status" value="1"/>
</dbReference>
<dbReference type="GO" id="GO:0003677">
    <property type="term" value="F:DNA binding"/>
    <property type="evidence" value="ECO:0007669"/>
    <property type="project" value="InterPro"/>
</dbReference>
<keyword evidence="3" id="KW-1185">Reference proteome</keyword>